<feature type="domain" description="YjeF C-terminal" evidence="19">
    <location>
        <begin position="226"/>
        <end position="500"/>
    </location>
</feature>
<evidence type="ECO:0000256" key="3">
    <source>
        <dbReference type="ARBA" id="ARBA00006001"/>
    </source>
</evidence>
<dbReference type="HAMAP" id="MF_01965">
    <property type="entry name" value="NADHX_dehydratase"/>
    <property type="match status" value="1"/>
</dbReference>
<evidence type="ECO:0000256" key="4">
    <source>
        <dbReference type="ARBA" id="ARBA00009524"/>
    </source>
</evidence>
<evidence type="ECO:0000256" key="14">
    <source>
        <dbReference type="ARBA" id="ARBA00025153"/>
    </source>
</evidence>
<dbReference type="GO" id="GO:0052856">
    <property type="term" value="F:NAD(P)HX epimerase activity"/>
    <property type="evidence" value="ECO:0007669"/>
    <property type="project" value="UniProtKB-EC"/>
</dbReference>
<dbReference type="Gene3D" id="3.40.50.10260">
    <property type="entry name" value="YjeF N-terminal domain"/>
    <property type="match status" value="1"/>
</dbReference>
<comment type="catalytic activity">
    <reaction evidence="16 17 18">
        <text>(6S)-NADPHX + ADP = AMP + phosphate + NADPH + H(+)</text>
        <dbReference type="Rhea" id="RHEA:32235"/>
        <dbReference type="ChEBI" id="CHEBI:15378"/>
        <dbReference type="ChEBI" id="CHEBI:43474"/>
        <dbReference type="ChEBI" id="CHEBI:57783"/>
        <dbReference type="ChEBI" id="CHEBI:64076"/>
        <dbReference type="ChEBI" id="CHEBI:456215"/>
        <dbReference type="ChEBI" id="CHEBI:456216"/>
        <dbReference type="EC" id="4.2.1.136"/>
    </reaction>
</comment>
<dbReference type="GO" id="GO:0046496">
    <property type="term" value="P:nicotinamide nucleotide metabolic process"/>
    <property type="evidence" value="ECO:0007669"/>
    <property type="project" value="UniProtKB-UniRule"/>
</dbReference>
<comment type="subunit">
    <text evidence="17">Homotetramer.</text>
</comment>
<dbReference type="GO" id="GO:0005524">
    <property type="term" value="F:ATP binding"/>
    <property type="evidence" value="ECO:0007669"/>
    <property type="project" value="UniProtKB-UniRule"/>
</dbReference>
<dbReference type="PROSITE" id="PS51385">
    <property type="entry name" value="YJEF_N"/>
    <property type="match status" value="1"/>
</dbReference>
<feature type="binding site" evidence="17">
    <location>
        <position position="443"/>
    </location>
    <ligand>
        <name>(6S)-NADPHX</name>
        <dbReference type="ChEBI" id="CHEBI:64076"/>
    </ligand>
</feature>
<comment type="similarity">
    <text evidence="17">Belongs to the NnrD/CARKD family.</text>
</comment>
<dbReference type="KEGG" id="achi:CDG60_10660"/>
<evidence type="ECO:0000256" key="13">
    <source>
        <dbReference type="ARBA" id="ARBA00023268"/>
    </source>
</evidence>
<evidence type="ECO:0000313" key="22">
    <source>
        <dbReference type="Proteomes" id="UP000263753"/>
    </source>
</evidence>
<comment type="similarity">
    <text evidence="4 18">In the C-terminal section; belongs to the NnrD/CARKD family.</text>
</comment>
<evidence type="ECO:0000256" key="12">
    <source>
        <dbReference type="ARBA" id="ARBA00023239"/>
    </source>
</evidence>
<dbReference type="SUPFAM" id="SSF64153">
    <property type="entry name" value="YjeF N-terminal domain-like"/>
    <property type="match status" value="1"/>
</dbReference>
<keyword evidence="13" id="KW-0511">Multifunctional enzyme</keyword>
<dbReference type="InterPro" id="IPR029056">
    <property type="entry name" value="Ribokinase-like"/>
</dbReference>
<dbReference type="InterPro" id="IPR004443">
    <property type="entry name" value="YjeF_N_dom"/>
</dbReference>
<comment type="catalytic activity">
    <reaction evidence="15 17 18">
        <text>(6S)-NADHX + ADP = AMP + phosphate + NADH + H(+)</text>
        <dbReference type="Rhea" id="RHEA:32223"/>
        <dbReference type="ChEBI" id="CHEBI:15378"/>
        <dbReference type="ChEBI" id="CHEBI:43474"/>
        <dbReference type="ChEBI" id="CHEBI:57945"/>
        <dbReference type="ChEBI" id="CHEBI:64074"/>
        <dbReference type="ChEBI" id="CHEBI:456215"/>
        <dbReference type="ChEBI" id="CHEBI:456216"/>
        <dbReference type="EC" id="4.2.1.136"/>
    </reaction>
</comment>
<dbReference type="Pfam" id="PF03853">
    <property type="entry name" value="YjeF_N"/>
    <property type="match status" value="1"/>
</dbReference>
<keyword evidence="6 17" id="KW-0547">Nucleotide-binding</keyword>
<dbReference type="GO" id="GO:0052855">
    <property type="term" value="F:ADP-dependent NAD(P)H-hydrate dehydratase activity"/>
    <property type="evidence" value="ECO:0007669"/>
    <property type="project" value="UniProtKB-UniRule"/>
</dbReference>
<dbReference type="InterPro" id="IPR000631">
    <property type="entry name" value="CARKD"/>
</dbReference>
<evidence type="ECO:0000256" key="2">
    <source>
        <dbReference type="ARBA" id="ARBA00000909"/>
    </source>
</evidence>
<comment type="catalytic activity">
    <reaction evidence="1 18">
        <text>(6R)-NADHX = (6S)-NADHX</text>
        <dbReference type="Rhea" id="RHEA:32215"/>
        <dbReference type="ChEBI" id="CHEBI:64074"/>
        <dbReference type="ChEBI" id="CHEBI:64075"/>
        <dbReference type="EC" id="5.1.99.6"/>
    </reaction>
</comment>
<evidence type="ECO:0000256" key="17">
    <source>
        <dbReference type="HAMAP-Rule" id="MF_01965"/>
    </source>
</evidence>
<keyword evidence="9 18" id="KW-0630">Potassium</keyword>
<accession>A0A3B7M2W7</accession>
<dbReference type="PANTHER" id="PTHR12592">
    <property type="entry name" value="ATP-DEPENDENT (S)-NAD(P)H-HYDRATE DEHYDRATASE FAMILY MEMBER"/>
    <property type="match status" value="1"/>
</dbReference>
<dbReference type="EMBL" id="CP032134">
    <property type="protein sequence ID" value="AXY56983.1"/>
    <property type="molecule type" value="Genomic_DNA"/>
</dbReference>
<comment type="cofactor">
    <cofactor evidence="18">
        <name>K(+)</name>
        <dbReference type="ChEBI" id="CHEBI:29103"/>
    </cofactor>
    <text evidence="18">Binds 1 potassium ion per subunit.</text>
</comment>
<dbReference type="NCBIfam" id="TIGR00197">
    <property type="entry name" value="yjeF_nterm"/>
    <property type="match status" value="1"/>
</dbReference>
<dbReference type="PROSITE" id="PS51383">
    <property type="entry name" value="YJEF_C_3"/>
    <property type="match status" value="1"/>
</dbReference>
<keyword evidence="7 17" id="KW-0067">ATP-binding</keyword>
<dbReference type="PROSITE" id="PS01050">
    <property type="entry name" value="YJEF_C_2"/>
    <property type="match status" value="1"/>
</dbReference>
<evidence type="ECO:0000256" key="7">
    <source>
        <dbReference type="ARBA" id="ARBA00022840"/>
    </source>
</evidence>
<evidence type="ECO:0000256" key="9">
    <source>
        <dbReference type="ARBA" id="ARBA00022958"/>
    </source>
</evidence>
<evidence type="ECO:0000256" key="6">
    <source>
        <dbReference type="ARBA" id="ARBA00022741"/>
    </source>
</evidence>
<comment type="similarity">
    <text evidence="3 18">In the N-terminal section; belongs to the NnrE/AIBP family.</text>
</comment>
<evidence type="ECO:0000256" key="11">
    <source>
        <dbReference type="ARBA" id="ARBA00023235"/>
    </source>
</evidence>
<dbReference type="CDD" id="cd01171">
    <property type="entry name" value="YXKO-related"/>
    <property type="match status" value="1"/>
</dbReference>
<evidence type="ECO:0000259" key="20">
    <source>
        <dbReference type="PROSITE" id="PS51385"/>
    </source>
</evidence>
<feature type="binding site" evidence="17">
    <location>
        <begin position="413"/>
        <end position="417"/>
    </location>
    <ligand>
        <name>AMP</name>
        <dbReference type="ChEBI" id="CHEBI:456215"/>
    </ligand>
</feature>
<dbReference type="GO" id="GO:0110051">
    <property type="term" value="P:metabolite repair"/>
    <property type="evidence" value="ECO:0007669"/>
    <property type="project" value="TreeGrafter"/>
</dbReference>
<reference evidence="22" key="1">
    <citation type="submission" date="2018-09" db="EMBL/GenBank/DDBJ databases">
        <title>The complete genome of Acinetobacter sp. strain WCHAc010005.</title>
        <authorList>
            <person name="Hu Y."/>
            <person name="Long H."/>
            <person name="Feng Y."/>
            <person name="Zong Z."/>
        </authorList>
    </citation>
    <scope>NUCLEOTIDE SEQUENCE [LARGE SCALE GENOMIC DNA]</scope>
    <source>
        <strain evidence="22">WCHAc010005</strain>
    </source>
</reference>
<dbReference type="Gene3D" id="3.40.1190.20">
    <property type="match status" value="1"/>
</dbReference>
<dbReference type="NCBIfam" id="TIGR00196">
    <property type="entry name" value="yjeF_cterm"/>
    <property type="match status" value="1"/>
</dbReference>
<dbReference type="InterPro" id="IPR017953">
    <property type="entry name" value="Carbohydrate_kinase_pred_CS"/>
</dbReference>
<keyword evidence="11 18" id="KW-0413">Isomerase</keyword>
<evidence type="ECO:0000256" key="8">
    <source>
        <dbReference type="ARBA" id="ARBA00022857"/>
    </source>
</evidence>
<dbReference type="RefSeq" id="WP_087512353.1">
    <property type="nucleotide sequence ID" value="NZ_CP032134.1"/>
</dbReference>
<evidence type="ECO:0000256" key="1">
    <source>
        <dbReference type="ARBA" id="ARBA00000013"/>
    </source>
</evidence>
<comment type="catalytic activity">
    <reaction evidence="2 18">
        <text>(6R)-NADPHX = (6S)-NADPHX</text>
        <dbReference type="Rhea" id="RHEA:32227"/>
        <dbReference type="ChEBI" id="CHEBI:64076"/>
        <dbReference type="ChEBI" id="CHEBI:64077"/>
        <dbReference type="EC" id="5.1.99.6"/>
    </reaction>
</comment>
<evidence type="ECO:0000256" key="5">
    <source>
        <dbReference type="ARBA" id="ARBA00022723"/>
    </source>
</evidence>
<feature type="binding site" evidence="17">
    <location>
        <position position="376"/>
    </location>
    <ligand>
        <name>(6S)-NADPHX</name>
        <dbReference type="ChEBI" id="CHEBI:64076"/>
    </ligand>
</feature>
<feature type="binding site" evidence="17">
    <location>
        <position position="324"/>
    </location>
    <ligand>
        <name>(6S)-NADPHX</name>
        <dbReference type="ChEBI" id="CHEBI:64076"/>
    </ligand>
</feature>
<dbReference type="Proteomes" id="UP000263753">
    <property type="component" value="Chromosome"/>
</dbReference>
<keyword evidence="5 18" id="KW-0479">Metal-binding</keyword>
<dbReference type="PIRSF" id="PIRSF017184">
    <property type="entry name" value="Nnr"/>
    <property type="match status" value="1"/>
</dbReference>
<dbReference type="Pfam" id="PF01256">
    <property type="entry name" value="Carb_kinase"/>
    <property type="match status" value="1"/>
</dbReference>
<evidence type="ECO:0000256" key="15">
    <source>
        <dbReference type="ARBA" id="ARBA00048238"/>
    </source>
</evidence>
<evidence type="ECO:0000259" key="19">
    <source>
        <dbReference type="PROSITE" id="PS51383"/>
    </source>
</evidence>
<keyword evidence="10 17" id="KW-0520">NAD</keyword>
<dbReference type="GO" id="GO:0046872">
    <property type="term" value="F:metal ion binding"/>
    <property type="evidence" value="ECO:0007669"/>
    <property type="project" value="UniProtKB-UniRule"/>
</dbReference>
<feature type="binding site" evidence="17">
    <location>
        <position position="261"/>
    </location>
    <ligand>
        <name>(6S)-NADPHX</name>
        <dbReference type="ChEBI" id="CHEBI:64076"/>
    </ligand>
</feature>
<dbReference type="AlphaFoldDB" id="A0A3B7M2W7"/>
<name>A0A3B7M2W7_9GAMM</name>
<evidence type="ECO:0000313" key="21">
    <source>
        <dbReference type="EMBL" id="AXY56983.1"/>
    </source>
</evidence>
<evidence type="ECO:0000256" key="10">
    <source>
        <dbReference type="ARBA" id="ARBA00023027"/>
    </source>
</evidence>
<feature type="binding site" evidence="17">
    <location>
        <position position="442"/>
    </location>
    <ligand>
        <name>AMP</name>
        <dbReference type="ChEBI" id="CHEBI:456215"/>
    </ligand>
</feature>
<comment type="function">
    <text evidence="17">Catalyzes the dehydration of the S-form of NAD(P)HX at the expense of ADP, which is converted to AMP. Together with NAD(P)HX epimerase, which catalyzes the epimerization of the S- and R-forms, the enzyme allows the repair of both epimers of NAD(P)HX, a damaged form of NAD(P)H that is a result of enzymatic or heat-dependent hydration.</text>
</comment>
<keyword evidence="12 17" id="KW-0456">Lyase</keyword>
<keyword evidence="8 17" id="KW-0521">NADP</keyword>
<organism evidence="21 22">
    <name type="scientific">Acinetobacter chinensis</name>
    <dbReference type="NCBI Taxonomy" id="2004650"/>
    <lineage>
        <taxon>Bacteria</taxon>
        <taxon>Pseudomonadati</taxon>
        <taxon>Pseudomonadota</taxon>
        <taxon>Gammaproteobacteria</taxon>
        <taxon>Moraxellales</taxon>
        <taxon>Moraxellaceae</taxon>
        <taxon>Acinetobacter</taxon>
    </lineage>
</organism>
<dbReference type="EC" id="4.2.1.136" evidence="17"/>
<dbReference type="InterPro" id="IPR036652">
    <property type="entry name" value="YjeF_N_dom_sf"/>
</dbReference>
<sequence>MSQQVYHSHDIQAWEQRWFAQQNSSFGLMQQVAWSIAQRLDIWFQQTASSESVSHAGYGVRSIAVWCGAGNNAGDGYCLAAYLKNMGYQVEIFAVPPGASADLNQAVEVASNHQVQIHSHFEISKDFDCHIDALFGIGLNRELDLSWQQLIQLFNAQSGLKVAVDIPSGLNVNSGQPLPCAVKADRTFTVLGLKAGLFTGQGKEFSGQIEVISAIPVDNRLKPLARLSSTQIQLPVRQAFGHKGSYGHVLVVGGHAEMGGAVMMAAESAFSAGAGKVTIVCHAKHHTAILSRSPNIMLRDIDALSVSEIQALTEHVDAVCFGMGLGRDEWAAQQFAQWFQVIHQSSHLQVVLDADALWFLAEQPVRLKAQCYATPHPGEAAKLLNCRVAEIENDRIEAIQQLQQKYSGQWVLKGAGSLTLQNPDDLWICTAGNAGMGTGGMGDVLAGMIASLKAQFAERIQLHEIVTLHALAGDHLALKGQRGLQAQHMNEAVYYVVNHDHKNHQ</sequence>
<protein>
    <recommendedName>
        <fullName evidence="17">ADP-dependent (S)-NAD(P)H-hydrate dehydratase</fullName>
        <ecNumber evidence="17">4.2.1.136</ecNumber>
    </recommendedName>
    <alternativeName>
        <fullName evidence="17">ADP-dependent NAD(P)HX dehydratase</fullName>
    </alternativeName>
</protein>
<comment type="cofactor">
    <cofactor evidence="17">
        <name>Mg(2+)</name>
        <dbReference type="ChEBI" id="CHEBI:18420"/>
    </cofactor>
</comment>
<comment type="function">
    <text evidence="14 18">Bifunctional enzyme that catalyzes the epimerization of the S- and R-forms of NAD(P)HX and the dehydration of the S-form of NAD(P)HX at the expense of ADP, which is converted to AMP. This allows the repair of both epimers of NAD(P)HX, a damaged form of NAD(P)H that is a result of enzymatic or heat-dependent hydration.</text>
</comment>
<dbReference type="PANTHER" id="PTHR12592:SF0">
    <property type="entry name" value="ATP-DEPENDENT (S)-NAD(P)H-HYDRATE DEHYDRATASE"/>
    <property type="match status" value="1"/>
</dbReference>
<dbReference type="SUPFAM" id="SSF53613">
    <property type="entry name" value="Ribokinase-like"/>
    <property type="match status" value="1"/>
</dbReference>
<feature type="domain" description="YjeF N-terminal" evidence="20">
    <location>
        <begin position="11"/>
        <end position="222"/>
    </location>
</feature>
<evidence type="ECO:0000256" key="16">
    <source>
        <dbReference type="ARBA" id="ARBA00049209"/>
    </source>
</evidence>
<evidence type="ECO:0000256" key="18">
    <source>
        <dbReference type="PIRNR" id="PIRNR017184"/>
    </source>
</evidence>
<dbReference type="InterPro" id="IPR030677">
    <property type="entry name" value="Nnr"/>
</dbReference>
<proteinExistence type="inferred from homology"/>
<gene>
    <name evidence="17" type="primary">nnrD</name>
    <name evidence="21" type="ORF">CDG60_10660</name>
</gene>